<dbReference type="KEGG" id="ope:PU634_07980"/>
<keyword evidence="7" id="KW-0482">Metalloprotease</keyword>
<keyword evidence="6" id="KW-0862">Zinc</keyword>
<feature type="disulfide bond" evidence="8">
    <location>
        <begin position="167"/>
        <end position="214"/>
    </location>
</feature>
<evidence type="ECO:0000256" key="6">
    <source>
        <dbReference type="ARBA" id="ARBA00022833"/>
    </source>
</evidence>
<dbReference type="Gene3D" id="3.30.1380.10">
    <property type="match status" value="1"/>
</dbReference>
<evidence type="ECO:0000256" key="7">
    <source>
        <dbReference type="ARBA" id="ARBA00023049"/>
    </source>
</evidence>
<dbReference type="AlphaFoldDB" id="A0AA50KS74"/>
<sequence>MVNPVFMLVVLAAALPLAARGEAVGGYAAGCQTGAQALPLSGPGYRVVRPERRRHYGQPELVDYLQHLGQRARQAGLPPMLVADMARRHGGPFAHGHRSHQTGLDADIWLRPGRDGTPDEELDMVDHRLYILNRHFGDDQRQLIALAAQDERVSRIFVHPLIKQAMCRTYGHAPWLGRLRPWFGHSGHFHVRLHCPPEHARCEPQQAVAPGTGCGRELASWINDKSGALAPGPRTPWRPLLPAACRALLNHEEPD</sequence>
<dbReference type="PIRSF" id="PIRSF018455">
    <property type="entry name" value="MepA"/>
    <property type="match status" value="1"/>
</dbReference>
<keyword evidence="4" id="KW-0574">Periplasm</keyword>
<dbReference type="RefSeq" id="WP_306763521.1">
    <property type="nucleotide sequence ID" value="NZ_CP118224.1"/>
</dbReference>
<dbReference type="GO" id="GO:0008237">
    <property type="term" value="F:metallopeptidase activity"/>
    <property type="evidence" value="ECO:0007669"/>
    <property type="project" value="UniProtKB-KW"/>
</dbReference>
<dbReference type="SUPFAM" id="SSF55166">
    <property type="entry name" value="Hedgehog/DD-peptidase"/>
    <property type="match status" value="1"/>
</dbReference>
<evidence type="ECO:0000256" key="9">
    <source>
        <dbReference type="SAM" id="SignalP"/>
    </source>
</evidence>
<dbReference type="Pfam" id="PF03411">
    <property type="entry name" value="Peptidase_M74"/>
    <property type="match status" value="1"/>
</dbReference>
<evidence type="ECO:0000256" key="2">
    <source>
        <dbReference type="ARBA" id="ARBA00022723"/>
    </source>
</evidence>
<name>A0AA50KS74_9GAMM</name>
<evidence type="ECO:0000256" key="5">
    <source>
        <dbReference type="ARBA" id="ARBA00022801"/>
    </source>
</evidence>
<dbReference type="InterPro" id="IPR009045">
    <property type="entry name" value="Zn_M74/Hedgehog-like"/>
</dbReference>
<feature type="disulfide bond" evidence="8">
    <location>
        <begin position="195"/>
        <end position="202"/>
    </location>
</feature>
<keyword evidence="1" id="KW-0645">Protease</keyword>
<dbReference type="GO" id="GO:0046872">
    <property type="term" value="F:metal ion binding"/>
    <property type="evidence" value="ECO:0007669"/>
    <property type="project" value="UniProtKB-KW"/>
</dbReference>
<protein>
    <submittedName>
        <fullName evidence="10">Penicillin-insensitive murein endopeptidase</fullName>
    </submittedName>
</protein>
<gene>
    <name evidence="10" type="ORF">PU634_07980</name>
</gene>
<proteinExistence type="predicted"/>
<reference evidence="10 11" key="1">
    <citation type="submission" date="2023-02" db="EMBL/GenBank/DDBJ databases">
        <title>Complete genome sequence of a novel bacterium Oceanimonas sp. NTOU-MSR1 isolated from marine coast sediment.</title>
        <authorList>
            <person name="Yang H.-T."/>
            <person name="Chen Y.-L."/>
            <person name="Ho Y.-N."/>
        </authorList>
    </citation>
    <scope>NUCLEOTIDE SEQUENCE [LARGE SCALE GENOMIC DNA]</scope>
    <source>
        <strain evidence="10 11">NTOU-MSR1</strain>
    </source>
</reference>
<accession>A0AA50KS74</accession>
<evidence type="ECO:0000313" key="10">
    <source>
        <dbReference type="EMBL" id="WMC12288.1"/>
    </source>
</evidence>
<dbReference type="GO" id="GO:0004252">
    <property type="term" value="F:serine-type endopeptidase activity"/>
    <property type="evidence" value="ECO:0007669"/>
    <property type="project" value="InterPro"/>
</dbReference>
<keyword evidence="2" id="KW-0479">Metal-binding</keyword>
<evidence type="ECO:0000256" key="1">
    <source>
        <dbReference type="ARBA" id="ARBA00022670"/>
    </source>
</evidence>
<keyword evidence="8" id="KW-1015">Disulfide bond</keyword>
<evidence type="ECO:0000256" key="3">
    <source>
        <dbReference type="ARBA" id="ARBA00022729"/>
    </source>
</evidence>
<keyword evidence="3 9" id="KW-0732">Signal</keyword>
<feature type="signal peptide" evidence="9">
    <location>
        <begin position="1"/>
        <end position="18"/>
    </location>
</feature>
<organism evidence="10 11">
    <name type="scientific">Oceanimonas pelagia</name>
    <dbReference type="NCBI Taxonomy" id="3028314"/>
    <lineage>
        <taxon>Bacteria</taxon>
        <taxon>Pseudomonadati</taxon>
        <taxon>Pseudomonadota</taxon>
        <taxon>Gammaproteobacteria</taxon>
        <taxon>Aeromonadales</taxon>
        <taxon>Aeromonadaceae</taxon>
        <taxon>Oceanimonas</taxon>
    </lineage>
</organism>
<dbReference type="EMBL" id="CP118224">
    <property type="protein sequence ID" value="WMC12288.1"/>
    <property type="molecule type" value="Genomic_DNA"/>
</dbReference>
<evidence type="ECO:0000256" key="8">
    <source>
        <dbReference type="PIRSR" id="PIRSR018455-2"/>
    </source>
</evidence>
<dbReference type="InterPro" id="IPR005073">
    <property type="entry name" value="Peptidase_M74"/>
</dbReference>
<evidence type="ECO:0000313" key="11">
    <source>
        <dbReference type="Proteomes" id="UP001223802"/>
    </source>
</evidence>
<dbReference type="GO" id="GO:0030288">
    <property type="term" value="C:outer membrane-bounded periplasmic space"/>
    <property type="evidence" value="ECO:0007669"/>
    <property type="project" value="InterPro"/>
</dbReference>
<evidence type="ECO:0000256" key="4">
    <source>
        <dbReference type="ARBA" id="ARBA00022764"/>
    </source>
</evidence>
<feature type="disulfide bond" evidence="8">
    <location>
        <begin position="31"/>
        <end position="245"/>
    </location>
</feature>
<keyword evidence="5" id="KW-0378">Hydrolase</keyword>
<dbReference type="GO" id="GO:0006508">
    <property type="term" value="P:proteolysis"/>
    <property type="evidence" value="ECO:0007669"/>
    <property type="project" value="UniProtKB-KW"/>
</dbReference>
<dbReference type="Proteomes" id="UP001223802">
    <property type="component" value="Chromosome"/>
</dbReference>
<keyword evidence="11" id="KW-1185">Reference proteome</keyword>
<feature type="chain" id="PRO_5041407338" evidence="9">
    <location>
        <begin position="19"/>
        <end position="255"/>
    </location>
</feature>